<evidence type="ECO:0000313" key="2">
    <source>
        <dbReference type="Proteomes" id="UP000710849"/>
    </source>
</evidence>
<dbReference type="RefSeq" id="XP_038734986.1">
    <property type="nucleotide sequence ID" value="XM_038874377.1"/>
</dbReference>
<gene>
    <name evidence="1" type="ORF">EAE97_003865</name>
</gene>
<dbReference type="EMBL" id="RCSW01000006">
    <property type="protein sequence ID" value="KAF7948454.1"/>
    <property type="molecule type" value="Genomic_DNA"/>
</dbReference>
<dbReference type="GeneID" id="62147454"/>
<accession>A0A9P5INU5</accession>
<evidence type="ECO:0000313" key="1">
    <source>
        <dbReference type="EMBL" id="KAF7948454.1"/>
    </source>
</evidence>
<keyword evidence="2" id="KW-1185">Reference proteome</keyword>
<sequence length="404" mass="47288">MHSSRPGISIPWHTGRRVSPLLEDSYFTHATGMGISSRVLELTFPQSRSQQINRIKKWKVLVRTYSMRVLLQFCRAVCEIIGLEITFLLIRNENERIVFNNALETWDPLKLLRNVAKVEFREATRDEIPGYIFYHGSWDYYHCRGFLSTVNSLERHVALLKGSLPLNFTESILLQYERLLAYAQAFKCNPEVRAELDLPTDINAKLPLWGCPNNVFRAKNLHRIEENVSAAHTWIPCTDIRHFRRFCNQALLELEKQYEAINRHALEVNEFIKPEDRCEGFFGLAGWKGKINLTGAYHGKGKISADPRLSTNEQYIEAHRESLREDWWDRSTEALLLLEEYADSFVKELSFQLRIGCRKYGIASLNNHLPRARLLENLKEAYKYRAYNNFVNGSRKLWMIWMDN</sequence>
<protein>
    <submittedName>
        <fullName evidence="1">Uncharacterized protein</fullName>
    </submittedName>
</protein>
<proteinExistence type="predicted"/>
<name>A0A9P5INU5_9HELO</name>
<dbReference type="AlphaFoldDB" id="A0A9P5INU5"/>
<comment type="caution">
    <text evidence="1">The sequence shown here is derived from an EMBL/GenBank/DDBJ whole genome shotgun (WGS) entry which is preliminary data.</text>
</comment>
<dbReference type="Proteomes" id="UP000710849">
    <property type="component" value="Unassembled WGS sequence"/>
</dbReference>
<reference evidence="1 2" key="1">
    <citation type="journal article" date="2020" name="Genome Biol. Evol.">
        <title>Comparative genomics of Sclerotiniaceae.</title>
        <authorList>
            <person name="Valero Jimenez C.A."/>
            <person name="Steentjes M."/>
            <person name="Scholten O.E."/>
            <person name="Van Kan J.A.L."/>
        </authorList>
    </citation>
    <scope>NUCLEOTIDE SEQUENCE [LARGE SCALE GENOMIC DNA]</scope>
    <source>
        <strain evidence="1 2">MUCL 94</strain>
    </source>
</reference>
<organism evidence="1 2">
    <name type="scientific">Botrytis byssoidea</name>
    <dbReference type="NCBI Taxonomy" id="139641"/>
    <lineage>
        <taxon>Eukaryota</taxon>
        <taxon>Fungi</taxon>
        <taxon>Dikarya</taxon>
        <taxon>Ascomycota</taxon>
        <taxon>Pezizomycotina</taxon>
        <taxon>Leotiomycetes</taxon>
        <taxon>Helotiales</taxon>
        <taxon>Sclerotiniaceae</taxon>
        <taxon>Botrytis</taxon>
    </lineage>
</organism>